<dbReference type="SUPFAM" id="SSF48695">
    <property type="entry name" value="Multiheme cytochromes"/>
    <property type="match status" value="1"/>
</dbReference>
<reference evidence="1 2" key="1">
    <citation type="submission" date="2022-10" db="EMBL/GenBank/DDBJ databases">
        <title>Comparative genomic study of S. anginosus.</title>
        <authorList>
            <person name="Prasad A."/>
            <person name="Ene A."/>
            <person name="Jablonska S."/>
            <person name="Du J."/>
            <person name="Wolfe A.J."/>
            <person name="Putonti C."/>
        </authorList>
    </citation>
    <scope>NUCLEOTIDE SEQUENCE [LARGE SCALE GENOMIC DNA]</scope>
    <source>
        <strain evidence="1 2">UMB9231</strain>
    </source>
</reference>
<evidence type="ECO:0000313" key="2">
    <source>
        <dbReference type="Proteomes" id="UP001526076"/>
    </source>
</evidence>
<keyword evidence="2" id="KW-1185">Reference proteome</keyword>
<organism evidence="1 2">
    <name type="scientific">Streptococcus anginosus</name>
    <dbReference type="NCBI Taxonomy" id="1328"/>
    <lineage>
        <taxon>Bacteria</taxon>
        <taxon>Bacillati</taxon>
        <taxon>Bacillota</taxon>
        <taxon>Bacilli</taxon>
        <taxon>Lactobacillales</taxon>
        <taxon>Streptococcaceae</taxon>
        <taxon>Streptococcus</taxon>
        <taxon>Streptococcus anginosus group</taxon>
    </lineage>
</organism>
<dbReference type="InterPro" id="IPR036280">
    <property type="entry name" value="Multihaem_cyt_sf"/>
</dbReference>
<sequence length="50" mass="5765">MFEPTDGICFRCHNDIYKQNPYTQTAGYNPNSKSKGWHTSCPHCHTSFVD</sequence>
<protein>
    <recommendedName>
        <fullName evidence="3">Doubled CXXCH motif domain-containing protein</fullName>
    </recommendedName>
</protein>
<gene>
    <name evidence="1" type="ORF">OJ597_08270</name>
</gene>
<comment type="caution">
    <text evidence="1">The sequence shown here is derived from an EMBL/GenBank/DDBJ whole genome shotgun (WGS) entry which is preliminary data.</text>
</comment>
<name>A0ABT3EAI5_STRAP</name>
<proteinExistence type="predicted"/>
<accession>A0ABT3EAI5</accession>
<dbReference type="RefSeq" id="WP_164332791.1">
    <property type="nucleotide sequence ID" value="NZ_CP118054.1"/>
</dbReference>
<evidence type="ECO:0008006" key="3">
    <source>
        <dbReference type="Google" id="ProtNLM"/>
    </source>
</evidence>
<dbReference type="EMBL" id="JAPAHU010000013">
    <property type="protein sequence ID" value="MCW1042426.1"/>
    <property type="molecule type" value="Genomic_DNA"/>
</dbReference>
<dbReference type="Proteomes" id="UP001526076">
    <property type="component" value="Unassembled WGS sequence"/>
</dbReference>
<evidence type="ECO:0000313" key="1">
    <source>
        <dbReference type="EMBL" id="MCW1042426.1"/>
    </source>
</evidence>